<reference evidence="3" key="1">
    <citation type="submission" date="2023-07" db="EMBL/GenBank/DDBJ databases">
        <title>Novel species isolated from saline lakes on Tibetan Plateau.</title>
        <authorList>
            <person name="Lu H."/>
        </authorList>
    </citation>
    <scope>NUCLEOTIDE SEQUENCE [LARGE SCALE GENOMIC DNA]</scope>
    <source>
        <strain evidence="3">CAK8W</strain>
    </source>
</reference>
<feature type="compositionally biased region" description="Acidic residues" evidence="1">
    <location>
        <begin position="138"/>
        <end position="150"/>
    </location>
</feature>
<proteinExistence type="predicted"/>
<feature type="region of interest" description="Disordered" evidence="1">
    <location>
        <begin position="135"/>
        <end position="257"/>
    </location>
</feature>
<name>A0ABS7XM42_9FLAO</name>
<organism evidence="2 3">
    <name type="scientific">Psychroflexus longus</name>
    <dbReference type="NCBI Taxonomy" id="2873596"/>
    <lineage>
        <taxon>Bacteria</taxon>
        <taxon>Pseudomonadati</taxon>
        <taxon>Bacteroidota</taxon>
        <taxon>Flavobacteriia</taxon>
        <taxon>Flavobacteriales</taxon>
        <taxon>Flavobacteriaceae</taxon>
        <taxon>Psychroflexus</taxon>
    </lineage>
</organism>
<evidence type="ECO:0000313" key="3">
    <source>
        <dbReference type="Proteomes" id="UP001199314"/>
    </source>
</evidence>
<dbReference type="SUPFAM" id="SSF103647">
    <property type="entry name" value="TSP type-3 repeat"/>
    <property type="match status" value="1"/>
</dbReference>
<evidence type="ECO:0008006" key="4">
    <source>
        <dbReference type="Google" id="ProtNLM"/>
    </source>
</evidence>
<evidence type="ECO:0000313" key="2">
    <source>
        <dbReference type="EMBL" id="MBZ9779131.1"/>
    </source>
</evidence>
<dbReference type="EMBL" id="JAIQZE010000009">
    <property type="protein sequence ID" value="MBZ9779131.1"/>
    <property type="molecule type" value="Genomic_DNA"/>
</dbReference>
<dbReference type="RefSeq" id="WP_224461476.1">
    <property type="nucleotide sequence ID" value="NZ_JAIQZE010000009.1"/>
</dbReference>
<dbReference type="InterPro" id="IPR028974">
    <property type="entry name" value="TSP_type-3_rpt"/>
</dbReference>
<feature type="compositionally biased region" description="Acidic residues" evidence="1">
    <location>
        <begin position="196"/>
        <end position="214"/>
    </location>
</feature>
<keyword evidence="3" id="KW-1185">Reference proteome</keyword>
<sequence length="318" mass="35533">MKRIFLLFACNVFLMGCDDGDIIVSDFNFDVDSDLNLCEFQGNRKVLHIVTESNEAISLTFEQNILENIEGVIRPGTFSVPINNSNRINYRRLDATVNSDDYFCQEIPPSNPNVLEEFVSTSGGSVEFEIIKVSGPDVDTDDDGIPDVDESGPNNDIFNYDTDEDGIPNFLDRDDDNDNIPTITEIGGENAPDIALDSDDDGVPNYLDPDDDGDGVITRYEDLNALDQRNPPNQTDLNPRDDDSNGNGIPNYLDPTSTESLTVDFFRNNILSRRFNITVVFNNITLENVDSERTIRLNSQGFGIFQIDTTNETIEIEN</sequence>
<dbReference type="Proteomes" id="UP001199314">
    <property type="component" value="Unassembled WGS sequence"/>
</dbReference>
<protein>
    <recommendedName>
        <fullName evidence="4">Thrombospondin type 3 repeat-containing protein</fullName>
    </recommendedName>
</protein>
<accession>A0ABS7XM42</accession>
<dbReference type="PROSITE" id="PS51257">
    <property type="entry name" value="PROKAR_LIPOPROTEIN"/>
    <property type="match status" value="1"/>
</dbReference>
<comment type="caution">
    <text evidence="2">The sequence shown here is derived from an EMBL/GenBank/DDBJ whole genome shotgun (WGS) entry which is preliminary data.</text>
</comment>
<gene>
    <name evidence="2" type="ORF">LB452_09360</name>
</gene>
<evidence type="ECO:0000256" key="1">
    <source>
        <dbReference type="SAM" id="MobiDB-lite"/>
    </source>
</evidence>